<dbReference type="AlphaFoldDB" id="A0A6L2MBK2"/>
<name>A0A6L2MBK2_TANCI</name>
<evidence type="ECO:0000313" key="1">
    <source>
        <dbReference type="EMBL" id="GEU71238.1"/>
    </source>
</evidence>
<accession>A0A6L2MBK2</accession>
<comment type="caution">
    <text evidence="1">The sequence shown here is derived from an EMBL/GenBank/DDBJ whole genome shotgun (WGS) entry which is preliminary data.</text>
</comment>
<sequence>MKIFLKLLLEQGSQRSFLDDLGVIDITPIDVEEGDATDSGLHSMLYDDLESLTGFDSLDFAEHDFEEEEAPPINDENALVLHTSDAKSLEEDTSRKKEINDEPLAKKLKILILTLKIPSPTPLKTIKPESLSNPDTAKALGIPPPFEFSTFGLSVLVLDKKRKRSLKILKEELVFQREEEFHLATTAQLTKLQSSIQKGTPETKEMINKMELTIKAKDDVEQARLIVKDNLDGLGQHM</sequence>
<gene>
    <name evidence="1" type="ORF">Tci_043216</name>
</gene>
<organism evidence="1">
    <name type="scientific">Tanacetum cinerariifolium</name>
    <name type="common">Dalmatian daisy</name>
    <name type="synonym">Chrysanthemum cinerariifolium</name>
    <dbReference type="NCBI Taxonomy" id="118510"/>
    <lineage>
        <taxon>Eukaryota</taxon>
        <taxon>Viridiplantae</taxon>
        <taxon>Streptophyta</taxon>
        <taxon>Embryophyta</taxon>
        <taxon>Tracheophyta</taxon>
        <taxon>Spermatophyta</taxon>
        <taxon>Magnoliopsida</taxon>
        <taxon>eudicotyledons</taxon>
        <taxon>Gunneridae</taxon>
        <taxon>Pentapetalae</taxon>
        <taxon>asterids</taxon>
        <taxon>campanulids</taxon>
        <taxon>Asterales</taxon>
        <taxon>Asteraceae</taxon>
        <taxon>Asteroideae</taxon>
        <taxon>Anthemideae</taxon>
        <taxon>Anthemidinae</taxon>
        <taxon>Tanacetum</taxon>
    </lineage>
</organism>
<reference evidence="1" key="1">
    <citation type="journal article" date="2019" name="Sci. Rep.">
        <title>Draft genome of Tanacetum cinerariifolium, the natural source of mosquito coil.</title>
        <authorList>
            <person name="Yamashiro T."/>
            <person name="Shiraishi A."/>
            <person name="Satake H."/>
            <person name="Nakayama K."/>
        </authorList>
    </citation>
    <scope>NUCLEOTIDE SEQUENCE</scope>
</reference>
<protein>
    <submittedName>
        <fullName evidence="1">Uncharacterized protein</fullName>
    </submittedName>
</protein>
<proteinExistence type="predicted"/>
<dbReference type="EMBL" id="BKCJ010006271">
    <property type="protein sequence ID" value="GEU71238.1"/>
    <property type="molecule type" value="Genomic_DNA"/>
</dbReference>